<dbReference type="InterPro" id="IPR053465">
    <property type="entry name" value="Sortase_Class_E"/>
</dbReference>
<accession>A0A5C4V534</accession>
<feature type="active site" description="Acyl-thioester intermediate" evidence="2">
    <location>
        <position position="465"/>
    </location>
</feature>
<feature type="region of interest" description="Disordered" evidence="3">
    <location>
        <begin position="1"/>
        <end position="255"/>
    </location>
</feature>
<evidence type="ECO:0000256" key="1">
    <source>
        <dbReference type="ARBA" id="ARBA00022801"/>
    </source>
</evidence>
<feature type="compositionally biased region" description="Basic and acidic residues" evidence="3">
    <location>
        <begin position="163"/>
        <end position="181"/>
    </location>
</feature>
<name>A0A5C4V534_9ACTN</name>
<dbReference type="InterPro" id="IPR005754">
    <property type="entry name" value="Sortase"/>
</dbReference>
<feature type="compositionally biased region" description="Gly residues" evidence="3">
    <location>
        <begin position="76"/>
        <end position="103"/>
    </location>
</feature>
<protein>
    <submittedName>
        <fullName evidence="5">Class E sortase</fullName>
    </submittedName>
</protein>
<proteinExistence type="predicted"/>
<dbReference type="AlphaFoldDB" id="A0A5C4V534"/>
<dbReference type="GO" id="GO:0016787">
    <property type="term" value="F:hydrolase activity"/>
    <property type="evidence" value="ECO:0007669"/>
    <property type="project" value="UniProtKB-KW"/>
</dbReference>
<reference evidence="5 6" key="1">
    <citation type="submission" date="2019-06" db="EMBL/GenBank/DDBJ databases">
        <title>Draft genome of Streptomyces sedi sp. JCM16909.</title>
        <authorList>
            <person name="Klykleung N."/>
            <person name="Tanasupawat S."/>
            <person name="Kudo T."/>
            <person name="Yuki M."/>
            <person name="Ohkuma M."/>
        </authorList>
    </citation>
    <scope>NUCLEOTIDE SEQUENCE [LARGE SCALE GENOMIC DNA]</scope>
    <source>
        <strain evidence="5 6">JCM 16909</strain>
    </source>
</reference>
<keyword evidence="4" id="KW-0472">Membrane</keyword>
<dbReference type="EMBL" id="VDGT01000008">
    <property type="protein sequence ID" value="TNM30179.1"/>
    <property type="molecule type" value="Genomic_DNA"/>
</dbReference>
<dbReference type="SUPFAM" id="SSF63817">
    <property type="entry name" value="Sortase"/>
    <property type="match status" value="1"/>
</dbReference>
<feature type="transmembrane region" description="Helical" evidence="4">
    <location>
        <begin position="278"/>
        <end position="299"/>
    </location>
</feature>
<dbReference type="InterPro" id="IPR042003">
    <property type="entry name" value="Sortase_E"/>
</dbReference>
<keyword evidence="4" id="KW-0812">Transmembrane</keyword>
<dbReference type="NCBIfam" id="NF033747">
    <property type="entry name" value="class_E_sortase"/>
    <property type="match status" value="1"/>
</dbReference>
<sequence length="497" mass="52714">MNTSRPGAGAEWDPERDPYADDPYPAGGPGGYPADPYQAAVDALNDPLGDPLPGQRPPLPTADDLAGDYPAHGQGRHGQTGGQGGQGGHEAYGGYPGGEGYAPGPGEYHHENHSPGHESHPPGNRAPEGYDYEPPFDAYGEQRSAVREPDPETVGLQVPPRGAGEHDPETVGLRRPDDLRPRAGTPAEDGPEAPEGGGRAARRRAAQRAAEPEPPAAGGRAARRRAAKGGGGRRGAAEPATATAEAEPEVGGGRAARRKAAKAAAKAAKQTGTAISNVIGELFITTGVLLLLFVVYQLWWTNFEARAHANKQASELEERWDSGGEGEENRDPGVFSAGEGFAILYLPTLDVRVPVAESVDPASVLDNGMVGHYTEEDGLPTAMPWDEEGNFGLAGHRNTHGEPFRYINNLEPGDPIVIETESTYYTYEMRSRLDSTSPSNVEVLDPVPDQGGFTDPGRYVTLTTCTPEFTSTYRLIVWGELAEESPRSEGKPDALVN</sequence>
<evidence type="ECO:0000313" key="5">
    <source>
        <dbReference type="EMBL" id="TNM30179.1"/>
    </source>
</evidence>
<gene>
    <name evidence="5" type="ORF">FH715_12490</name>
</gene>
<dbReference type="OrthoDB" id="5242879at2"/>
<dbReference type="RefSeq" id="WP_139644513.1">
    <property type="nucleotide sequence ID" value="NZ_VDGT01000008.1"/>
</dbReference>
<dbReference type="InterPro" id="IPR023365">
    <property type="entry name" value="Sortase_dom-sf"/>
</dbReference>
<organism evidence="5 6">
    <name type="scientific">Streptomyces sedi</name>
    <dbReference type="NCBI Taxonomy" id="555059"/>
    <lineage>
        <taxon>Bacteria</taxon>
        <taxon>Bacillati</taxon>
        <taxon>Actinomycetota</taxon>
        <taxon>Actinomycetes</taxon>
        <taxon>Kitasatosporales</taxon>
        <taxon>Streptomycetaceae</taxon>
        <taxon>Streptomyces</taxon>
    </lineage>
</organism>
<evidence type="ECO:0000256" key="2">
    <source>
        <dbReference type="PIRSR" id="PIRSR605754-1"/>
    </source>
</evidence>
<evidence type="ECO:0000256" key="4">
    <source>
        <dbReference type="SAM" id="Phobius"/>
    </source>
</evidence>
<dbReference type="Pfam" id="PF04203">
    <property type="entry name" value="Sortase"/>
    <property type="match status" value="1"/>
</dbReference>
<dbReference type="Proteomes" id="UP000311713">
    <property type="component" value="Unassembled WGS sequence"/>
</dbReference>
<comment type="caution">
    <text evidence="5">The sequence shown here is derived from an EMBL/GenBank/DDBJ whole genome shotgun (WGS) entry which is preliminary data.</text>
</comment>
<evidence type="ECO:0000256" key="3">
    <source>
        <dbReference type="SAM" id="MobiDB-lite"/>
    </source>
</evidence>
<feature type="active site" description="Proton donor/acceptor" evidence="2">
    <location>
        <position position="396"/>
    </location>
</feature>
<feature type="compositionally biased region" description="Basic and acidic residues" evidence="3">
    <location>
        <begin position="107"/>
        <end position="120"/>
    </location>
</feature>
<dbReference type="CDD" id="cd05830">
    <property type="entry name" value="Sortase_E"/>
    <property type="match status" value="1"/>
</dbReference>
<keyword evidence="1" id="KW-0378">Hydrolase</keyword>
<keyword evidence="6" id="KW-1185">Reference proteome</keyword>
<evidence type="ECO:0000313" key="6">
    <source>
        <dbReference type="Proteomes" id="UP000311713"/>
    </source>
</evidence>
<keyword evidence="4" id="KW-1133">Transmembrane helix</keyword>
<dbReference type="Gene3D" id="2.40.260.10">
    <property type="entry name" value="Sortase"/>
    <property type="match status" value="1"/>
</dbReference>